<keyword evidence="4" id="KW-1185">Reference proteome</keyword>
<keyword evidence="2" id="KW-1133">Transmembrane helix</keyword>
<dbReference type="Pfam" id="PF06570">
    <property type="entry name" value="DUF1129"/>
    <property type="match status" value="1"/>
</dbReference>
<dbReference type="EMBL" id="JAGGKP010000006">
    <property type="protein sequence ID" value="MBP1937680.1"/>
    <property type="molecule type" value="Genomic_DNA"/>
</dbReference>
<reference evidence="3 4" key="1">
    <citation type="submission" date="2021-03" db="EMBL/GenBank/DDBJ databases">
        <title>Genomic Encyclopedia of Type Strains, Phase IV (KMG-IV): sequencing the most valuable type-strain genomes for metagenomic binning, comparative biology and taxonomic classification.</title>
        <authorList>
            <person name="Goeker M."/>
        </authorList>
    </citation>
    <scope>NUCLEOTIDE SEQUENCE [LARGE SCALE GENOMIC DNA]</scope>
    <source>
        <strain evidence="3 4">DSM 23491</strain>
    </source>
</reference>
<feature type="transmembrane region" description="Helical" evidence="2">
    <location>
        <begin position="171"/>
        <end position="188"/>
    </location>
</feature>
<gene>
    <name evidence="3" type="ORF">J2Z20_002593</name>
</gene>
<feature type="region of interest" description="Disordered" evidence="1">
    <location>
        <begin position="1"/>
        <end position="20"/>
    </location>
</feature>
<feature type="transmembrane region" description="Helical" evidence="2">
    <location>
        <begin position="194"/>
        <end position="217"/>
    </location>
</feature>
<evidence type="ECO:0000256" key="1">
    <source>
        <dbReference type="SAM" id="MobiDB-lite"/>
    </source>
</evidence>
<evidence type="ECO:0000313" key="3">
    <source>
        <dbReference type="EMBL" id="MBP1937680.1"/>
    </source>
</evidence>
<dbReference type="PANTHER" id="PTHR41307:SF1">
    <property type="entry name" value="MEMBRANE PROTEIN"/>
    <property type="match status" value="1"/>
</dbReference>
<feature type="transmembrane region" description="Helical" evidence="2">
    <location>
        <begin position="130"/>
        <end position="150"/>
    </location>
</feature>
<proteinExistence type="predicted"/>
<feature type="transmembrane region" description="Helical" evidence="2">
    <location>
        <begin position="95"/>
        <end position="118"/>
    </location>
</feature>
<evidence type="ECO:0000313" key="4">
    <source>
        <dbReference type="Proteomes" id="UP001519273"/>
    </source>
</evidence>
<sequence length="221" mass="25017">MNDLRRTFEENNEKKKQMNSENAKIYSQMVEYIRSNASDEVEGEKHISKIADRIIEAEESGHSAAELFGDDPQKYCQELINDDFPKRTSSEKIKFYIMIPWVALTWVFLLLALTSFLSDWTGGPSDIKNISLATLIIIGLGSILLVESLLRFLDKLGDGKVSVKGFNAKTIGIYLVIVVVILYVGFYLRTVLPVFTLTPLTSLILFIIGVLGQKFIFLRKK</sequence>
<protein>
    <submittedName>
        <fullName evidence="3">Membrane-anchored protein</fullName>
    </submittedName>
</protein>
<dbReference type="InterPro" id="IPR009214">
    <property type="entry name" value="DUF1129"/>
</dbReference>
<organism evidence="3 4">
    <name type="scientific">Paenibacillus sediminis</name>
    <dbReference type="NCBI Taxonomy" id="664909"/>
    <lineage>
        <taxon>Bacteria</taxon>
        <taxon>Bacillati</taxon>
        <taxon>Bacillota</taxon>
        <taxon>Bacilli</taxon>
        <taxon>Bacillales</taxon>
        <taxon>Paenibacillaceae</taxon>
        <taxon>Paenibacillus</taxon>
    </lineage>
</organism>
<dbReference type="RefSeq" id="WP_209850717.1">
    <property type="nucleotide sequence ID" value="NZ_CBCRVE010000007.1"/>
</dbReference>
<keyword evidence="2" id="KW-0812">Transmembrane</keyword>
<keyword evidence="2" id="KW-0472">Membrane</keyword>
<comment type="caution">
    <text evidence="3">The sequence shown here is derived from an EMBL/GenBank/DDBJ whole genome shotgun (WGS) entry which is preliminary data.</text>
</comment>
<dbReference type="SUPFAM" id="SSF158560">
    <property type="entry name" value="BH3980-like"/>
    <property type="match status" value="1"/>
</dbReference>
<dbReference type="Gene3D" id="1.10.1900.10">
    <property type="entry name" value="c-terminal domain of poly(a) binding protein"/>
    <property type="match status" value="1"/>
</dbReference>
<dbReference type="PANTHER" id="PTHR41307">
    <property type="entry name" value="MEMBRANE PROTEIN-RELATED"/>
    <property type="match status" value="1"/>
</dbReference>
<feature type="compositionally biased region" description="Basic and acidic residues" evidence="1">
    <location>
        <begin position="1"/>
        <end position="18"/>
    </location>
</feature>
<evidence type="ECO:0000256" key="2">
    <source>
        <dbReference type="SAM" id="Phobius"/>
    </source>
</evidence>
<dbReference type="Proteomes" id="UP001519273">
    <property type="component" value="Unassembled WGS sequence"/>
</dbReference>
<name>A0ABS4H576_9BACL</name>
<accession>A0ABS4H576</accession>